<gene>
    <name evidence="1" type="ORF">MAR_034777</name>
</gene>
<reference evidence="1" key="1">
    <citation type="submission" date="2022-11" db="EMBL/GenBank/DDBJ databases">
        <title>Centuries of genome instability and evolution in soft-shell clam transmissible cancer (bioRxiv).</title>
        <authorList>
            <person name="Hart S.F.M."/>
            <person name="Yonemitsu M.A."/>
            <person name="Giersch R.M."/>
            <person name="Beal B.F."/>
            <person name="Arriagada G."/>
            <person name="Davis B.W."/>
            <person name="Ostrander E.A."/>
            <person name="Goff S.P."/>
            <person name="Metzger M.J."/>
        </authorList>
    </citation>
    <scope>NUCLEOTIDE SEQUENCE</scope>
    <source>
        <strain evidence="1">MELC-2E11</strain>
        <tissue evidence="1">Siphon/mantle</tissue>
    </source>
</reference>
<accession>A0ABY7ER95</accession>
<evidence type="ECO:0000313" key="2">
    <source>
        <dbReference type="Proteomes" id="UP001164746"/>
    </source>
</evidence>
<dbReference type="Proteomes" id="UP001164746">
    <property type="component" value="Chromosome 7"/>
</dbReference>
<dbReference type="EMBL" id="CP111018">
    <property type="protein sequence ID" value="WAR09701.1"/>
    <property type="molecule type" value="Genomic_DNA"/>
</dbReference>
<keyword evidence="2" id="KW-1185">Reference proteome</keyword>
<sequence>MLQLVIQGNSLQAEIEKRRAVWVPVNDTELEGFPRLTEDTLRTLTCGIYQLKLSPGYIQEHLDGDEDICGFKENSGLIRVRLQSRHISAKQYTKVVTTSFTVKK</sequence>
<evidence type="ECO:0008006" key="3">
    <source>
        <dbReference type="Google" id="ProtNLM"/>
    </source>
</evidence>
<name>A0ABY7ER95_MYAAR</name>
<organism evidence="1 2">
    <name type="scientific">Mya arenaria</name>
    <name type="common">Soft-shell clam</name>
    <dbReference type="NCBI Taxonomy" id="6604"/>
    <lineage>
        <taxon>Eukaryota</taxon>
        <taxon>Metazoa</taxon>
        <taxon>Spiralia</taxon>
        <taxon>Lophotrochozoa</taxon>
        <taxon>Mollusca</taxon>
        <taxon>Bivalvia</taxon>
        <taxon>Autobranchia</taxon>
        <taxon>Heteroconchia</taxon>
        <taxon>Euheterodonta</taxon>
        <taxon>Imparidentia</taxon>
        <taxon>Neoheterodontei</taxon>
        <taxon>Myida</taxon>
        <taxon>Myoidea</taxon>
        <taxon>Myidae</taxon>
        <taxon>Mya</taxon>
    </lineage>
</organism>
<evidence type="ECO:0000313" key="1">
    <source>
        <dbReference type="EMBL" id="WAR09701.1"/>
    </source>
</evidence>
<proteinExistence type="predicted"/>
<protein>
    <recommendedName>
        <fullName evidence="3">SH2 domain-containing protein</fullName>
    </recommendedName>
</protein>